<dbReference type="InterPro" id="IPR004821">
    <property type="entry name" value="Cyt_trans-like"/>
</dbReference>
<gene>
    <name evidence="4" type="ORF">METZ01_LOCUS188241</name>
</gene>
<dbReference type="PANTHER" id="PTHR43793">
    <property type="entry name" value="FAD SYNTHASE"/>
    <property type="match status" value="1"/>
</dbReference>
<evidence type="ECO:0000313" key="4">
    <source>
        <dbReference type="EMBL" id="SVB35387.1"/>
    </source>
</evidence>
<dbReference type="SUPFAM" id="SSF55060">
    <property type="entry name" value="GHMP Kinase, C-terminal domain"/>
    <property type="match status" value="1"/>
</dbReference>
<evidence type="ECO:0000259" key="3">
    <source>
        <dbReference type="Pfam" id="PF01467"/>
    </source>
</evidence>
<dbReference type="AlphaFoldDB" id="A0A382DCL0"/>
<dbReference type="InterPro" id="IPR036554">
    <property type="entry name" value="GHMP_kinase_C_sf"/>
</dbReference>
<organism evidence="4">
    <name type="scientific">marine metagenome</name>
    <dbReference type="NCBI Taxonomy" id="408172"/>
    <lineage>
        <taxon>unclassified sequences</taxon>
        <taxon>metagenomes</taxon>
        <taxon>ecological metagenomes</taxon>
    </lineage>
</organism>
<sequence length="362" mass="40391">MKKIFVSGCYDIIHAGHIQFFNEAKALGEHLTVCIASDDVLTLEKKRKPSLPTEHKKILIHALEMVDDVVVGQTLVKGLNFKEHFLRIKPHVLAVTEDDKYNKIKRELCAEIGSEYIVLPKTPPNTNQINTSKIISSIQAPQEVPLRVDFAGGWLDVPRFSKKGGLIVNCAIKPLVSLDKWEYKKKSGLGGSAAWAILNGEDGIKSEINLGVGWQDPAIIQETGLCVWNSGTKPELHLKRNGNMLKGVMALKYSNIEHDTPSIVDIKRNYHLIYKASQIACKAVINENLDQLADAVRISYEAQLDEGMNQLLEADNCIAQKYCGGGWGGYALYLFSSNSDREKFIDHNTQVIPIEPFMNYCL</sequence>
<dbReference type="NCBIfam" id="TIGR00125">
    <property type="entry name" value="cyt_tran_rel"/>
    <property type="match status" value="1"/>
</dbReference>
<feature type="domain" description="Cytidyltransferase-like" evidence="3">
    <location>
        <begin position="6"/>
        <end position="97"/>
    </location>
</feature>
<accession>A0A382DCL0</accession>
<keyword evidence="1" id="KW-0808">Transferase</keyword>
<dbReference type="SUPFAM" id="SSF52374">
    <property type="entry name" value="Nucleotidylyl transferase"/>
    <property type="match status" value="1"/>
</dbReference>
<dbReference type="EMBL" id="UINC01038407">
    <property type="protein sequence ID" value="SVB35387.1"/>
    <property type="molecule type" value="Genomic_DNA"/>
</dbReference>
<evidence type="ECO:0000256" key="2">
    <source>
        <dbReference type="ARBA" id="ARBA00022695"/>
    </source>
</evidence>
<reference evidence="4" key="1">
    <citation type="submission" date="2018-05" db="EMBL/GenBank/DDBJ databases">
        <authorList>
            <person name="Lanie J.A."/>
            <person name="Ng W.-L."/>
            <person name="Kazmierczak K.M."/>
            <person name="Andrzejewski T.M."/>
            <person name="Davidsen T.M."/>
            <person name="Wayne K.J."/>
            <person name="Tettelin H."/>
            <person name="Glass J.I."/>
            <person name="Rusch D."/>
            <person name="Podicherti R."/>
            <person name="Tsui H.-C.T."/>
            <person name="Winkler M.E."/>
        </authorList>
    </citation>
    <scope>NUCLEOTIDE SEQUENCE</scope>
</reference>
<proteinExistence type="predicted"/>
<dbReference type="Gene3D" id="3.40.50.620">
    <property type="entry name" value="HUPs"/>
    <property type="match status" value="1"/>
</dbReference>
<name>A0A382DCL0_9ZZZZ</name>
<dbReference type="PANTHER" id="PTHR43793:SF1">
    <property type="entry name" value="FAD SYNTHASE"/>
    <property type="match status" value="1"/>
</dbReference>
<dbReference type="Pfam" id="PF01467">
    <property type="entry name" value="CTP_transf_like"/>
    <property type="match status" value="1"/>
</dbReference>
<protein>
    <recommendedName>
        <fullName evidence="3">Cytidyltransferase-like domain-containing protein</fullName>
    </recommendedName>
</protein>
<dbReference type="InterPro" id="IPR014729">
    <property type="entry name" value="Rossmann-like_a/b/a_fold"/>
</dbReference>
<keyword evidence="2" id="KW-0548">Nucleotidyltransferase</keyword>
<dbReference type="InterPro" id="IPR050385">
    <property type="entry name" value="Archaeal_FAD_synthase"/>
</dbReference>
<evidence type="ECO:0000256" key="1">
    <source>
        <dbReference type="ARBA" id="ARBA00022679"/>
    </source>
</evidence>
<dbReference type="GO" id="GO:0016779">
    <property type="term" value="F:nucleotidyltransferase activity"/>
    <property type="evidence" value="ECO:0007669"/>
    <property type="project" value="UniProtKB-KW"/>
</dbReference>